<feature type="region of interest" description="Disordered" evidence="2">
    <location>
        <begin position="492"/>
        <end position="561"/>
    </location>
</feature>
<protein>
    <submittedName>
        <fullName evidence="3">Uncharacterized protein</fullName>
    </submittedName>
</protein>
<keyword evidence="1" id="KW-0175">Coiled coil</keyword>
<dbReference type="AlphaFoldDB" id="A0AA36HY08"/>
<feature type="region of interest" description="Disordered" evidence="2">
    <location>
        <begin position="22"/>
        <end position="60"/>
    </location>
</feature>
<reference evidence="3" key="1">
    <citation type="submission" date="2023-08" db="EMBL/GenBank/DDBJ databases">
        <authorList>
            <person name="Chen Y."/>
            <person name="Shah S."/>
            <person name="Dougan E. K."/>
            <person name="Thang M."/>
            <person name="Chan C."/>
        </authorList>
    </citation>
    <scope>NUCLEOTIDE SEQUENCE</scope>
</reference>
<gene>
    <name evidence="3" type="ORF">EVOR1521_LOCUS6248</name>
</gene>
<feature type="compositionally biased region" description="Low complexity" evidence="2">
    <location>
        <begin position="513"/>
        <end position="529"/>
    </location>
</feature>
<feature type="coiled-coil region" evidence="1">
    <location>
        <begin position="70"/>
        <end position="104"/>
    </location>
</feature>
<feature type="coiled-coil region" evidence="1">
    <location>
        <begin position="219"/>
        <end position="309"/>
    </location>
</feature>
<proteinExistence type="predicted"/>
<dbReference type="Proteomes" id="UP001178507">
    <property type="component" value="Unassembled WGS sequence"/>
</dbReference>
<dbReference type="EMBL" id="CAUJNA010000464">
    <property type="protein sequence ID" value="CAJ1377456.1"/>
    <property type="molecule type" value="Genomic_DNA"/>
</dbReference>
<evidence type="ECO:0000313" key="3">
    <source>
        <dbReference type="EMBL" id="CAJ1377456.1"/>
    </source>
</evidence>
<keyword evidence="4" id="KW-1185">Reference proteome</keyword>
<comment type="caution">
    <text evidence="3">The sequence shown here is derived from an EMBL/GenBank/DDBJ whole genome shotgun (WGS) entry which is preliminary data.</text>
</comment>
<evidence type="ECO:0000256" key="2">
    <source>
        <dbReference type="SAM" id="MobiDB-lite"/>
    </source>
</evidence>
<name>A0AA36HY08_9DINO</name>
<organism evidence="3 4">
    <name type="scientific">Effrenium voratum</name>
    <dbReference type="NCBI Taxonomy" id="2562239"/>
    <lineage>
        <taxon>Eukaryota</taxon>
        <taxon>Sar</taxon>
        <taxon>Alveolata</taxon>
        <taxon>Dinophyceae</taxon>
        <taxon>Suessiales</taxon>
        <taxon>Symbiodiniaceae</taxon>
        <taxon>Effrenium</taxon>
    </lineage>
</organism>
<evidence type="ECO:0000256" key="1">
    <source>
        <dbReference type="SAM" id="Coils"/>
    </source>
</evidence>
<accession>A0AA36HY08</accession>
<evidence type="ECO:0000313" key="4">
    <source>
        <dbReference type="Proteomes" id="UP001178507"/>
    </source>
</evidence>
<sequence length="561" mass="62700">MARWVSFCLRRGAMLSVPLAPWGPASPESPQPRTPGPVQATRRSLDAPKSMLSPPARDAEGSMEYLCQKYEALSRQLGEAQRCREAAELRRRRLGEELSESSRKRGEEALVSELTARQASLASLREAASQASQVAQRQAGRLRQEQAAGASAEQRCAQLAEDCKQSGARYEQLVQQLAVQDREVARLRFEAGSAARRLRQTQADAQVVKEDLRIETQRQLLAQNELQSLEQALQAASRDFWLAEQEAERLRRVLGDRKQDILEADAQIQGVRESIKEIQEERLRSARGTAKAEEDCKRLEDRMRMLQQEICAAKDASERCLVETKAQAQASETLRGSLLAMEMQRVAFTGEVETARRRIAEVEAAIVECKDHSIQAFKEKDNLLMRVKEQKAEEQQLGAYCGALRRARHAEELAMEDLQTELQMAFRRREALMEDIAVSNKAITACSTQLHQLRPEIEEADQRSGRLEMSLAQKSKDLEDELWRERTLRQDLKLAGHPASPAAVSPLRRPSPEKAAPSPAPSPWRSGRSPSPPAPASQDRVRALAAPLSAPGAVPPRRALR</sequence>